<evidence type="ECO:0000313" key="3">
    <source>
        <dbReference type="EMBL" id="KAK9832280.1"/>
    </source>
</evidence>
<comment type="caution">
    <text evidence="3">The sequence shown here is derived from an EMBL/GenBank/DDBJ whole genome shotgun (WGS) entry which is preliminary data.</text>
</comment>
<evidence type="ECO:0000256" key="2">
    <source>
        <dbReference type="ARBA" id="ARBA00022705"/>
    </source>
</evidence>
<dbReference type="AlphaFoldDB" id="A0AAW1RFP7"/>
<gene>
    <name evidence="3" type="ORF">WJX74_005311</name>
</gene>
<dbReference type="GO" id="GO:0034088">
    <property type="term" value="P:maintenance of mitotic sister chromatid cohesion"/>
    <property type="evidence" value="ECO:0007669"/>
    <property type="project" value="TreeGrafter"/>
</dbReference>
<proteinExistence type="inferred from homology"/>
<dbReference type="EMBL" id="JALJOS010000012">
    <property type="protein sequence ID" value="KAK9832280.1"/>
    <property type="molecule type" value="Genomic_DNA"/>
</dbReference>
<reference evidence="3 4" key="1">
    <citation type="journal article" date="2024" name="Nat. Commun.">
        <title>Phylogenomics reveals the evolutionary origins of lichenization in chlorophyte algae.</title>
        <authorList>
            <person name="Puginier C."/>
            <person name="Libourel C."/>
            <person name="Otte J."/>
            <person name="Skaloud P."/>
            <person name="Haon M."/>
            <person name="Grisel S."/>
            <person name="Petersen M."/>
            <person name="Berrin J.G."/>
            <person name="Delaux P.M."/>
            <person name="Dal Grande F."/>
            <person name="Keller J."/>
        </authorList>
    </citation>
    <scope>NUCLEOTIDE SEQUENCE [LARGE SCALE GENOMIC DNA]</scope>
    <source>
        <strain evidence="3 4">SAG 2145</strain>
    </source>
</reference>
<dbReference type="GO" id="GO:0000775">
    <property type="term" value="C:chromosome, centromeric region"/>
    <property type="evidence" value="ECO:0007669"/>
    <property type="project" value="TreeGrafter"/>
</dbReference>
<accession>A0AAW1RFP7</accession>
<protein>
    <recommendedName>
        <fullName evidence="5">Sister chromatid cohesion protein DCC1</fullName>
    </recommendedName>
</protein>
<sequence>MSLQALPLEQPRSLAFAADQRSNLVLLEADDSLVAELLSSGAVIKGGLQQPAVLSCHEQSFKLKTANTTNSLLLIPFEQVDIANAAQPVLVEAMASSQLELFQMRIDLDKLENLLRARPYTGQADAMECEDIQQSGWTSEELLSQLQAGPGELRTALQGCGALELDGRWHVIEPGYHDMFCEVMVLTAIQNGWQLPRVPLAEMVQELTNDNIDTRVSEHCLKQLSLGPPEGDAIILSNDKVSLRYAKKLLEEPRMAGTTAANFLEEWRLLVPEGIHPSIELLRGHVLLDGAGEAAEIVPFSVESLPKEPMARFKALFAARPEWRIEDLNPYLDGLQVVGQSREELLLKHCRFVQPRLNAPGVYCLR</sequence>
<dbReference type="GO" id="GO:0031390">
    <property type="term" value="C:Ctf18 RFC-like complex"/>
    <property type="evidence" value="ECO:0007669"/>
    <property type="project" value="InterPro"/>
</dbReference>
<name>A0AAW1RFP7_9CHLO</name>
<dbReference type="Proteomes" id="UP001438707">
    <property type="component" value="Unassembled WGS sequence"/>
</dbReference>
<keyword evidence="4" id="KW-1185">Reference proteome</keyword>
<evidence type="ECO:0008006" key="5">
    <source>
        <dbReference type="Google" id="ProtNLM"/>
    </source>
</evidence>
<dbReference type="GO" id="GO:0000785">
    <property type="term" value="C:chromatin"/>
    <property type="evidence" value="ECO:0007669"/>
    <property type="project" value="TreeGrafter"/>
</dbReference>
<comment type="similarity">
    <text evidence="1">Belongs to the DCC1 family.</text>
</comment>
<evidence type="ECO:0000256" key="1">
    <source>
        <dbReference type="ARBA" id="ARBA00007017"/>
    </source>
</evidence>
<dbReference type="PANTHER" id="PTHR13395:SF6">
    <property type="entry name" value="SISTER CHROMATID COHESION PROTEIN DCC1"/>
    <property type="match status" value="1"/>
</dbReference>
<dbReference type="InterPro" id="IPR019128">
    <property type="entry name" value="Dcc1"/>
</dbReference>
<dbReference type="PANTHER" id="PTHR13395">
    <property type="entry name" value="SISTER CHROMATID COHESION PROTEIN DCC1-RELATED"/>
    <property type="match status" value="1"/>
</dbReference>
<evidence type="ECO:0000313" key="4">
    <source>
        <dbReference type="Proteomes" id="UP001438707"/>
    </source>
</evidence>
<dbReference type="GO" id="GO:0006260">
    <property type="term" value="P:DNA replication"/>
    <property type="evidence" value="ECO:0007669"/>
    <property type="project" value="UniProtKB-KW"/>
</dbReference>
<organism evidence="3 4">
    <name type="scientific">Apatococcus lobatus</name>
    <dbReference type="NCBI Taxonomy" id="904363"/>
    <lineage>
        <taxon>Eukaryota</taxon>
        <taxon>Viridiplantae</taxon>
        <taxon>Chlorophyta</taxon>
        <taxon>core chlorophytes</taxon>
        <taxon>Trebouxiophyceae</taxon>
        <taxon>Chlorellales</taxon>
        <taxon>Chlorellaceae</taxon>
        <taxon>Apatococcus</taxon>
    </lineage>
</organism>
<dbReference type="Pfam" id="PF09724">
    <property type="entry name" value="Dcc1"/>
    <property type="match status" value="1"/>
</dbReference>
<keyword evidence="2" id="KW-0235">DNA replication</keyword>